<evidence type="ECO:0000256" key="1">
    <source>
        <dbReference type="SAM" id="Phobius"/>
    </source>
</evidence>
<proteinExistence type="predicted"/>
<name>M1X2V7_9NOST</name>
<dbReference type="Proteomes" id="UP000053051">
    <property type="component" value="Unassembled WGS sequence"/>
</dbReference>
<feature type="transmembrane region" description="Helical" evidence="1">
    <location>
        <begin position="93"/>
        <end position="117"/>
    </location>
</feature>
<comment type="caution">
    <text evidence="2">The sequence shown here is derived from an EMBL/GenBank/DDBJ whole genome shotgun (WGS) entry which is preliminary data.</text>
</comment>
<reference evidence="3" key="2">
    <citation type="submission" date="2016-01" db="EMBL/GenBank/DDBJ databases">
        <title>Diatom-associated endosymboitic cyanobacterium lacks core nitrogen metabolism enzymes.</title>
        <authorList>
            <person name="Hilton J.A."/>
            <person name="Foster R.A."/>
            <person name="Tripp H.J."/>
            <person name="Carter B.J."/>
            <person name="Zehr J.P."/>
            <person name="Villareal T.A."/>
        </authorList>
    </citation>
    <scope>NUCLEOTIDE SEQUENCE [LARGE SCALE GENOMIC DNA]</scope>
    <source>
        <strain evidence="3">HH01</strain>
    </source>
</reference>
<keyword evidence="1" id="KW-0812">Transmembrane</keyword>
<evidence type="ECO:0000313" key="3">
    <source>
        <dbReference type="Proteomes" id="UP000053051"/>
    </source>
</evidence>
<dbReference type="STRING" id="1165094.RINTHH_13400"/>
<feature type="transmembrane region" description="Helical" evidence="1">
    <location>
        <begin position="31"/>
        <end position="50"/>
    </location>
</feature>
<accession>M1X2V7</accession>
<gene>
    <name evidence="2" type="ORF">RINTHH_13400</name>
</gene>
<protein>
    <submittedName>
        <fullName evidence="2">Uncharacterized protein</fullName>
    </submittedName>
</protein>
<sequence length="200" mass="22444">MFVLLSRVLLWLLIVTIALSLFRRFYPSSNYVGRLILVALFVILALSFLIPGEPAVVSLWNVISFPLKPLGASILFLVFAAQKLRNGAIEAPGGFLIAWALTILLVSSTPAVAYFLVRSPVATMDKQFIASQQQDIFNTFNISTIRISKVPSYLLQTPRNISRRGLRLEDFVPNAATLSLTTRVWENYLQQIYFFLRGSS</sequence>
<evidence type="ECO:0000313" key="2">
    <source>
        <dbReference type="EMBL" id="CCH67495.1"/>
    </source>
</evidence>
<dbReference type="RefSeq" id="WP_008234167.1">
    <property type="nucleotide sequence ID" value="NZ_CAIY01000044.1"/>
</dbReference>
<keyword evidence="1" id="KW-0472">Membrane</keyword>
<organism evidence="2 3">
    <name type="scientific">Richelia intracellularis HH01</name>
    <dbReference type="NCBI Taxonomy" id="1165094"/>
    <lineage>
        <taxon>Bacteria</taxon>
        <taxon>Bacillati</taxon>
        <taxon>Cyanobacteriota</taxon>
        <taxon>Cyanophyceae</taxon>
        <taxon>Nostocales</taxon>
        <taxon>Nostocaceae</taxon>
        <taxon>Richelia</taxon>
    </lineage>
</organism>
<feature type="transmembrane region" description="Helical" evidence="1">
    <location>
        <begin position="62"/>
        <end position="81"/>
    </location>
</feature>
<dbReference type="AlphaFoldDB" id="M1X2V7"/>
<keyword evidence="1" id="KW-1133">Transmembrane helix</keyword>
<keyword evidence="3" id="KW-1185">Reference proteome</keyword>
<dbReference type="OrthoDB" id="511487at2"/>
<feature type="transmembrane region" description="Helical" evidence="1">
    <location>
        <begin position="6"/>
        <end position="22"/>
    </location>
</feature>
<dbReference type="EMBL" id="CAIY01000044">
    <property type="protein sequence ID" value="CCH67495.1"/>
    <property type="molecule type" value="Genomic_DNA"/>
</dbReference>
<reference evidence="2 3" key="1">
    <citation type="submission" date="2012-05" db="EMBL/GenBank/DDBJ databases">
        <authorList>
            <person name="Hilton J."/>
        </authorList>
    </citation>
    <scope>NUCLEOTIDE SEQUENCE [LARGE SCALE GENOMIC DNA]</scope>
    <source>
        <strain evidence="2 3">HH01</strain>
    </source>
</reference>